<organism evidence="1 2">
    <name type="scientific">Gandjariella thermophila</name>
    <dbReference type="NCBI Taxonomy" id="1931992"/>
    <lineage>
        <taxon>Bacteria</taxon>
        <taxon>Bacillati</taxon>
        <taxon>Actinomycetota</taxon>
        <taxon>Actinomycetes</taxon>
        <taxon>Pseudonocardiales</taxon>
        <taxon>Pseudonocardiaceae</taxon>
        <taxon>Gandjariella</taxon>
    </lineage>
</organism>
<dbReference type="EMBL" id="BJFL01000002">
    <property type="protein sequence ID" value="GDY28881.1"/>
    <property type="molecule type" value="Genomic_DNA"/>
</dbReference>
<protein>
    <submittedName>
        <fullName evidence="1">Uncharacterized protein</fullName>
    </submittedName>
</protein>
<reference evidence="2" key="1">
    <citation type="submission" date="2019-04" db="EMBL/GenBank/DDBJ databases">
        <title>Draft genome sequence of Pseudonocardiaceae bacterium SL3-2-4.</title>
        <authorList>
            <person name="Ningsih F."/>
            <person name="Yokota A."/>
            <person name="Sakai Y."/>
            <person name="Nanatani K."/>
            <person name="Yabe S."/>
            <person name="Oetari A."/>
            <person name="Sjamsuridzal W."/>
        </authorList>
    </citation>
    <scope>NUCLEOTIDE SEQUENCE [LARGE SCALE GENOMIC DNA]</scope>
    <source>
        <strain evidence="2">SL3-2-4</strain>
    </source>
</reference>
<name>A0A4D4IXE9_9PSEU</name>
<proteinExistence type="predicted"/>
<evidence type="ECO:0000313" key="2">
    <source>
        <dbReference type="Proteomes" id="UP000298860"/>
    </source>
</evidence>
<dbReference type="Proteomes" id="UP000298860">
    <property type="component" value="Unassembled WGS sequence"/>
</dbReference>
<comment type="caution">
    <text evidence="1">The sequence shown here is derived from an EMBL/GenBank/DDBJ whole genome shotgun (WGS) entry which is preliminary data.</text>
</comment>
<dbReference type="RefSeq" id="WP_137812084.1">
    <property type="nucleotide sequence ID" value="NZ_BJFL01000002.1"/>
</dbReference>
<sequence length="73" mass="8023">MTTMAIESTLRPCRRCQHSTVLIRYPWGGQWLHVGTWRPWCDVPMPGRAGPPAHAPTDRVALLHAPDGAPPGS</sequence>
<keyword evidence="2" id="KW-1185">Reference proteome</keyword>
<gene>
    <name evidence="1" type="ORF">GTS_05140</name>
</gene>
<accession>A0A4D4IXE9</accession>
<dbReference type="AlphaFoldDB" id="A0A4D4IXE9"/>
<dbReference type="OrthoDB" id="3633708at2"/>
<evidence type="ECO:0000313" key="1">
    <source>
        <dbReference type="EMBL" id="GDY28881.1"/>
    </source>
</evidence>